<protein>
    <submittedName>
        <fullName evidence="1">Uncharacterized protein</fullName>
    </submittedName>
</protein>
<dbReference type="Proteomes" id="UP000424872">
    <property type="component" value="Chromosome"/>
</dbReference>
<evidence type="ECO:0000313" key="1">
    <source>
        <dbReference type="EMBL" id="QGR07389.1"/>
    </source>
</evidence>
<evidence type="ECO:0000313" key="2">
    <source>
        <dbReference type="Proteomes" id="UP000424872"/>
    </source>
</evidence>
<organism evidence="1 2">
    <name type="scientific">Pantoea phytobeneficialis</name>
    <dbReference type="NCBI Taxonomy" id="2052056"/>
    <lineage>
        <taxon>Bacteria</taxon>
        <taxon>Pseudomonadati</taxon>
        <taxon>Pseudomonadota</taxon>
        <taxon>Gammaproteobacteria</taxon>
        <taxon>Enterobacterales</taxon>
        <taxon>Erwiniaceae</taxon>
        <taxon>Pantoea</taxon>
    </lineage>
</organism>
<dbReference type="AlphaFoldDB" id="A0AAP9H6T4"/>
<name>A0AAP9H6T4_9GAMM</name>
<dbReference type="KEGG" id="ppho:CTZ24_13585"/>
<gene>
    <name evidence="1" type="ORF">CTZ24_13585</name>
</gene>
<accession>A0AAP9H6T4</accession>
<proteinExistence type="predicted"/>
<dbReference type="EMBL" id="CP024636">
    <property type="protein sequence ID" value="QGR07389.1"/>
    <property type="molecule type" value="Genomic_DNA"/>
</dbReference>
<sequence length="72" mass="7942">MAGSCQVGFGKSIVPGLAQKQPAADVVRRTRQKALLLASQGKVSRKPLLSFQFYIHPSPFFTLKKKRVNTVN</sequence>
<reference evidence="2" key="1">
    <citation type="submission" date="2017-11" db="EMBL/GenBank/DDBJ databases">
        <title>Genome sequence of Pantoea sp. MSR2.</title>
        <authorList>
            <person name="Nascimento F.X."/>
        </authorList>
    </citation>
    <scope>NUCLEOTIDE SEQUENCE [LARGE SCALE GENOMIC DNA]</scope>
    <source>
        <strain evidence="2">MSR2</strain>
    </source>
</reference>